<protein>
    <submittedName>
        <fullName evidence="6">Creatininase</fullName>
    </submittedName>
    <submittedName>
        <fullName evidence="7">Creatinine amidohydrolase</fullName>
    </submittedName>
</protein>
<evidence type="ECO:0000256" key="5">
    <source>
        <dbReference type="ARBA" id="ARBA00024029"/>
    </source>
</evidence>
<proteinExistence type="inferred from homology"/>
<keyword evidence="3 7" id="KW-0378">Hydrolase</keyword>
<evidence type="ECO:0000313" key="8">
    <source>
        <dbReference type="Proteomes" id="UP000051562"/>
    </source>
</evidence>
<evidence type="ECO:0000256" key="1">
    <source>
        <dbReference type="ARBA" id="ARBA00001947"/>
    </source>
</evidence>
<gene>
    <name evidence="6" type="ORF">ARD30_15365</name>
    <name evidence="7" type="ORF">SAMN05660750_01041</name>
</gene>
<dbReference type="GO" id="GO:0016811">
    <property type="term" value="F:hydrolase activity, acting on carbon-nitrogen (but not peptide) bonds, in linear amides"/>
    <property type="evidence" value="ECO:0007669"/>
    <property type="project" value="TreeGrafter"/>
</dbReference>
<dbReference type="EMBL" id="LMAR01000043">
    <property type="protein sequence ID" value="KQK30078.1"/>
    <property type="molecule type" value="Genomic_DNA"/>
</dbReference>
<dbReference type="STRING" id="53254.SAMN05660750_01041"/>
<dbReference type="PANTHER" id="PTHR35005">
    <property type="entry name" value="3-DEHYDRO-SCYLLO-INOSOSE HYDROLASE"/>
    <property type="match status" value="1"/>
</dbReference>
<evidence type="ECO:0000313" key="9">
    <source>
        <dbReference type="Proteomes" id="UP000190130"/>
    </source>
</evidence>
<dbReference type="Proteomes" id="UP000190130">
    <property type="component" value="Unassembled WGS sequence"/>
</dbReference>
<sequence length="274" mass="28744">MAAKTEPLVHMGTITGGEARELLKSNPVILLPMGSHEDQGPHAPMGDYLLAEKIAELAALQASKAGVRTLVAPVLPYGGADWFGPMIGGIAISQGTLTAVIAEMVDSLHRNGLTRLIVINGHGGNVGPIAEVAREIYQREGIVLPSLYLWRIAYGLLPGLVGAEMSAKVSGHGADPLTSLGMHLFPELMRPDFIPAGKPLKRDPVLDLPFTGLGTASFEGAEVGVPHEYDEVYHAGVGKGDPTLCSPETGAKVADKLSDIVARFVAHFAAKIPA</sequence>
<dbReference type="InterPro" id="IPR024087">
    <property type="entry name" value="Creatininase-like_sf"/>
</dbReference>
<name>A0A0Q3PK18_9HYPH</name>
<evidence type="ECO:0000256" key="2">
    <source>
        <dbReference type="ARBA" id="ARBA00022723"/>
    </source>
</evidence>
<organism evidence="6 8">
    <name type="scientific">Bosea thiooxidans</name>
    <dbReference type="NCBI Taxonomy" id="53254"/>
    <lineage>
        <taxon>Bacteria</taxon>
        <taxon>Pseudomonadati</taxon>
        <taxon>Pseudomonadota</taxon>
        <taxon>Alphaproteobacteria</taxon>
        <taxon>Hyphomicrobiales</taxon>
        <taxon>Boseaceae</taxon>
        <taxon>Bosea</taxon>
    </lineage>
</organism>
<dbReference type="GO" id="GO:0009231">
    <property type="term" value="P:riboflavin biosynthetic process"/>
    <property type="evidence" value="ECO:0007669"/>
    <property type="project" value="TreeGrafter"/>
</dbReference>
<dbReference type="EMBL" id="FUYX01000002">
    <property type="protein sequence ID" value="SKB50802.1"/>
    <property type="molecule type" value="Genomic_DNA"/>
</dbReference>
<dbReference type="Proteomes" id="UP000051562">
    <property type="component" value="Unassembled WGS sequence"/>
</dbReference>
<dbReference type="RefSeq" id="WP_055728636.1">
    <property type="nucleotide sequence ID" value="NZ_FUYX01000002.1"/>
</dbReference>
<evidence type="ECO:0000313" key="6">
    <source>
        <dbReference type="EMBL" id="KQK30078.1"/>
    </source>
</evidence>
<evidence type="ECO:0000256" key="3">
    <source>
        <dbReference type="ARBA" id="ARBA00022801"/>
    </source>
</evidence>
<dbReference type="Pfam" id="PF02633">
    <property type="entry name" value="Creatininase"/>
    <property type="match status" value="1"/>
</dbReference>
<dbReference type="AlphaFoldDB" id="A0A0Q3PK18"/>
<evidence type="ECO:0000256" key="4">
    <source>
        <dbReference type="ARBA" id="ARBA00022833"/>
    </source>
</evidence>
<dbReference type="GO" id="GO:0046872">
    <property type="term" value="F:metal ion binding"/>
    <property type="evidence" value="ECO:0007669"/>
    <property type="project" value="UniProtKB-KW"/>
</dbReference>
<comment type="cofactor">
    <cofactor evidence="1">
        <name>Zn(2+)</name>
        <dbReference type="ChEBI" id="CHEBI:29105"/>
    </cofactor>
</comment>
<dbReference type="PANTHER" id="PTHR35005:SF1">
    <property type="entry name" value="2-AMINO-5-FORMYLAMINO-6-RIBOSYLAMINOPYRIMIDIN-4(3H)-ONE 5'-MONOPHOSPHATE DEFORMYLASE"/>
    <property type="match status" value="1"/>
</dbReference>
<dbReference type="Gene3D" id="3.40.50.10310">
    <property type="entry name" value="Creatininase"/>
    <property type="match status" value="1"/>
</dbReference>
<keyword evidence="8" id="KW-1185">Reference proteome</keyword>
<reference evidence="6 8" key="1">
    <citation type="submission" date="2015-10" db="EMBL/GenBank/DDBJ databases">
        <title>Draft genome of Bosea thiooxidans.</title>
        <authorList>
            <person name="Wang X."/>
        </authorList>
    </citation>
    <scope>NUCLEOTIDE SEQUENCE [LARGE SCALE GENOMIC DNA]</scope>
    <source>
        <strain evidence="6 8">CGMCC 9174</strain>
    </source>
</reference>
<evidence type="ECO:0000313" key="7">
    <source>
        <dbReference type="EMBL" id="SKB50802.1"/>
    </source>
</evidence>
<dbReference type="SUPFAM" id="SSF102215">
    <property type="entry name" value="Creatininase"/>
    <property type="match status" value="1"/>
</dbReference>
<reference evidence="7 9" key="2">
    <citation type="submission" date="2017-02" db="EMBL/GenBank/DDBJ databases">
        <authorList>
            <person name="Peterson S.W."/>
        </authorList>
    </citation>
    <scope>NUCLEOTIDE SEQUENCE [LARGE SCALE GENOMIC DNA]</scope>
    <source>
        <strain evidence="7 9">DSM 9653</strain>
    </source>
</reference>
<keyword evidence="4" id="KW-0862">Zinc</keyword>
<keyword evidence="2" id="KW-0479">Metal-binding</keyword>
<accession>A0A0Q3PK18</accession>
<dbReference type="InterPro" id="IPR003785">
    <property type="entry name" value="Creatininase/forma_Hydrolase"/>
</dbReference>
<comment type="similarity">
    <text evidence="5">Belongs to the creatininase superfamily.</text>
</comment>